<protein>
    <submittedName>
        <fullName evidence="1">Uncharacterized protein</fullName>
    </submittedName>
</protein>
<dbReference type="Proteomes" id="UP000014157">
    <property type="component" value="Unassembled WGS sequence"/>
</dbReference>
<dbReference type="Proteomes" id="UP000013781">
    <property type="component" value="Unassembled WGS sequence"/>
</dbReference>
<organism evidence="1 3">
    <name type="scientific">Enterococcus moraviensis ATCC BAA-383</name>
    <dbReference type="NCBI Taxonomy" id="1158609"/>
    <lineage>
        <taxon>Bacteria</taxon>
        <taxon>Bacillati</taxon>
        <taxon>Bacillota</taxon>
        <taxon>Bacilli</taxon>
        <taxon>Lactobacillales</taxon>
        <taxon>Enterococcaceae</taxon>
        <taxon>Enterococcus</taxon>
    </lineage>
</organism>
<dbReference type="RefSeq" id="WP_010765795.1">
    <property type="nucleotide sequence ID" value="NZ_ASWB01000002.1"/>
</dbReference>
<dbReference type="EMBL" id="AJAS01000018">
    <property type="protein sequence ID" value="EOH98185.1"/>
    <property type="molecule type" value="Genomic_DNA"/>
</dbReference>
<evidence type="ECO:0000313" key="3">
    <source>
        <dbReference type="Proteomes" id="UP000013781"/>
    </source>
</evidence>
<dbReference type="EMBL" id="ASWB01000002">
    <property type="protein sequence ID" value="EOT71663.1"/>
    <property type="molecule type" value="Genomic_DNA"/>
</dbReference>
<evidence type="ECO:0000313" key="4">
    <source>
        <dbReference type="Proteomes" id="UP000014157"/>
    </source>
</evidence>
<proteinExistence type="predicted"/>
<dbReference type="AlphaFoldDB" id="R2SSE7"/>
<reference evidence="1 3" key="1">
    <citation type="submission" date="2013-02" db="EMBL/GenBank/DDBJ databases">
        <title>The Genome Sequence of Enterococcus moraviensis BAA-383.</title>
        <authorList>
            <consortium name="The Broad Institute Genome Sequencing Platform"/>
            <consortium name="The Broad Institute Genome Sequencing Center for Infectious Disease"/>
            <person name="Earl A.M."/>
            <person name="Gilmore M.S."/>
            <person name="Lebreton F."/>
            <person name="Walker B."/>
            <person name="Young S.K."/>
            <person name="Zeng Q."/>
            <person name="Gargeya S."/>
            <person name="Fitzgerald M."/>
            <person name="Haas B."/>
            <person name="Abouelleil A."/>
            <person name="Alvarado L."/>
            <person name="Arachchi H.M."/>
            <person name="Berlin A.M."/>
            <person name="Chapman S.B."/>
            <person name="Dewar J."/>
            <person name="Goldberg J."/>
            <person name="Griggs A."/>
            <person name="Gujja S."/>
            <person name="Hansen M."/>
            <person name="Howarth C."/>
            <person name="Imamovic A."/>
            <person name="Larimer J."/>
            <person name="McCowan C."/>
            <person name="Murphy C."/>
            <person name="Neiman D."/>
            <person name="Pearson M."/>
            <person name="Priest M."/>
            <person name="Roberts A."/>
            <person name="Saif S."/>
            <person name="Shea T."/>
            <person name="Sisk P."/>
            <person name="Sykes S."/>
            <person name="Wortman J."/>
            <person name="Nusbaum C."/>
            <person name="Birren B."/>
        </authorList>
    </citation>
    <scope>NUCLEOTIDE SEQUENCE [LARGE SCALE GENOMIC DNA]</scope>
    <source>
        <strain evidence="1 3">ATCC BAA-383</strain>
    </source>
</reference>
<evidence type="ECO:0000313" key="1">
    <source>
        <dbReference type="EMBL" id="EOH98185.1"/>
    </source>
</evidence>
<reference evidence="2 4" key="2">
    <citation type="submission" date="2013-03" db="EMBL/GenBank/DDBJ databases">
        <title>The Genome Sequence of Enterococcus moraviensis BAA-383 (PacBio/Illumina hybrid assembly).</title>
        <authorList>
            <consortium name="The Broad Institute Genomics Platform"/>
            <consortium name="The Broad Institute Genome Sequencing Center for Infectious Disease"/>
            <person name="Earl A."/>
            <person name="Russ C."/>
            <person name="Gilmore M."/>
            <person name="Surin D."/>
            <person name="Walker B."/>
            <person name="Young S."/>
            <person name="Zeng Q."/>
            <person name="Gargeya S."/>
            <person name="Fitzgerald M."/>
            <person name="Haas B."/>
            <person name="Abouelleil A."/>
            <person name="Allen A.W."/>
            <person name="Alvarado L."/>
            <person name="Arachchi H.M."/>
            <person name="Berlin A.M."/>
            <person name="Chapman S.B."/>
            <person name="Gainer-Dewar J."/>
            <person name="Goldberg J."/>
            <person name="Griggs A."/>
            <person name="Gujja S."/>
            <person name="Hansen M."/>
            <person name="Howarth C."/>
            <person name="Imamovic A."/>
            <person name="Ireland A."/>
            <person name="Larimer J."/>
            <person name="McCowan C."/>
            <person name="Murphy C."/>
            <person name="Pearson M."/>
            <person name="Poon T.W."/>
            <person name="Priest M."/>
            <person name="Roberts A."/>
            <person name="Saif S."/>
            <person name="Shea T."/>
            <person name="Sisk P."/>
            <person name="Sykes S."/>
            <person name="Wortman J."/>
            <person name="Nusbaum C."/>
            <person name="Birren B."/>
        </authorList>
    </citation>
    <scope>NUCLEOTIDE SEQUENCE [LARGE SCALE GENOMIC DNA]</scope>
    <source>
        <strain evidence="2 4">ATCC BAA-383</strain>
    </source>
</reference>
<accession>R2SSE7</accession>
<name>R2SSE7_9ENTE</name>
<dbReference type="HOGENOM" id="CLU_1812814_0_0_9"/>
<sequence length="142" mass="16799">MDKIEGFVEEWLIDNNTVISEHLDFFINKELFTYFDCVSIMNEIEDSLRKRNLSAKIFIRINCGTSKKFQKWGEQFWNLVDNSLEPPLVVLSESTVFDPNDPNNVMYQLTPRESYDNYVVFNEDEDVWSRYLYICESGGSHE</sequence>
<dbReference type="PATRIC" id="fig|1158609.3.peg.2380"/>
<evidence type="ECO:0000313" key="2">
    <source>
        <dbReference type="EMBL" id="EOT71663.1"/>
    </source>
</evidence>
<gene>
    <name evidence="2" type="ORF">I586_01470</name>
    <name evidence="1" type="ORF">UAY_02432</name>
</gene>
<comment type="caution">
    <text evidence="1">The sequence shown here is derived from an EMBL/GenBank/DDBJ whole genome shotgun (WGS) entry which is preliminary data.</text>
</comment>
<keyword evidence="4" id="KW-1185">Reference proteome</keyword>
<dbReference type="OrthoDB" id="2185060at2"/>